<dbReference type="Pfam" id="PF15487">
    <property type="entry name" value="FAM220"/>
    <property type="match status" value="1"/>
</dbReference>
<dbReference type="InterPro" id="IPR029155">
    <property type="entry name" value="SIPAR"/>
</dbReference>
<evidence type="ECO:0000313" key="3">
    <source>
        <dbReference type="EMBL" id="CAI5792052.1"/>
    </source>
</evidence>
<dbReference type="PROSITE" id="PS50088">
    <property type="entry name" value="ANK_REPEAT"/>
    <property type="match status" value="2"/>
</dbReference>
<feature type="repeat" description="ANK" evidence="1">
    <location>
        <begin position="375"/>
        <end position="408"/>
    </location>
</feature>
<dbReference type="PANTHER" id="PTHR31980">
    <property type="entry name" value="PROTEIN FAM220A"/>
    <property type="match status" value="1"/>
</dbReference>
<name>A0AA35PPD2_9SAUR</name>
<evidence type="ECO:0000259" key="2">
    <source>
        <dbReference type="Pfam" id="PF15487"/>
    </source>
</evidence>
<accession>A0AA35PPD2</accession>
<evidence type="ECO:0000256" key="1">
    <source>
        <dbReference type="PROSITE-ProRule" id="PRU00023"/>
    </source>
</evidence>
<keyword evidence="1" id="KW-0040">ANK repeat</keyword>
<dbReference type="Pfam" id="PF12796">
    <property type="entry name" value="Ank_2"/>
    <property type="match status" value="2"/>
</dbReference>
<feature type="repeat" description="ANK" evidence="1">
    <location>
        <begin position="411"/>
        <end position="439"/>
    </location>
</feature>
<gene>
    <name evidence="3" type="ORF">PODLI_1B005306</name>
</gene>
<dbReference type="Gene3D" id="1.25.40.20">
    <property type="entry name" value="Ankyrin repeat-containing domain"/>
    <property type="match status" value="1"/>
</dbReference>
<protein>
    <submittedName>
        <fullName evidence="3">Protein FAM220A isoform X1</fullName>
    </submittedName>
</protein>
<evidence type="ECO:0000313" key="4">
    <source>
        <dbReference type="Proteomes" id="UP001178461"/>
    </source>
</evidence>
<dbReference type="EMBL" id="OX395139">
    <property type="protein sequence ID" value="CAI5792052.1"/>
    <property type="molecule type" value="Genomic_DNA"/>
</dbReference>
<feature type="domain" description="SIPAR" evidence="2">
    <location>
        <begin position="6"/>
        <end position="267"/>
    </location>
</feature>
<dbReference type="InterPro" id="IPR002110">
    <property type="entry name" value="Ankyrin_rpt"/>
</dbReference>
<organism evidence="3 4">
    <name type="scientific">Podarcis lilfordi</name>
    <name type="common">Lilford's wall lizard</name>
    <dbReference type="NCBI Taxonomy" id="74358"/>
    <lineage>
        <taxon>Eukaryota</taxon>
        <taxon>Metazoa</taxon>
        <taxon>Chordata</taxon>
        <taxon>Craniata</taxon>
        <taxon>Vertebrata</taxon>
        <taxon>Euteleostomi</taxon>
        <taxon>Lepidosauria</taxon>
        <taxon>Squamata</taxon>
        <taxon>Bifurcata</taxon>
        <taxon>Unidentata</taxon>
        <taxon>Episquamata</taxon>
        <taxon>Laterata</taxon>
        <taxon>Lacertibaenia</taxon>
        <taxon>Lacertidae</taxon>
        <taxon>Podarcis</taxon>
    </lineage>
</organism>
<dbReference type="AlphaFoldDB" id="A0AA35PPD2"/>
<dbReference type="Proteomes" id="UP001178461">
    <property type="component" value="Chromosome 14"/>
</dbReference>
<proteinExistence type="predicted"/>
<sequence>MQSLEDRRVMHISYINMEQEDDVGHQHLRKNALNEQNEILRLPNIQSLVNNSHVDNNHLQKEFFSLKIRNCTLFKAVPLPHIGKKRPPRLSDAANGAASSKESLGPLFSPEKDIFEKLFKHFDSTAVTGWLEKARNFISDMGTWSCCGDNFVRFAHFWLSELQYNHKEQLLELEMGVIEDEVRLAFEGSGSKEFQPSDLNSILAAALSEYPIGLVNDQNPYVFLDYLNLMSSADTSEYKEMLSAIQYTTKNPQIAQWLLAIRAFALANLWHAIVKFYKALVKTQLSSEQPIKSSVSATRKQSSEVVKERALQTVQLGYADVLDYLVRSQKLDLSVADEKNRNLIFLATIYDQSKILDYFLEMALPVPNINQVAENGNTALHAAVNTGKMHLVSSLLHYPGINVNVPNPQCDGATALHLAIAYGHLGICYLLLNATADVESPMGGLTPLQLAVMFGNETIIALIKMHVKKFKLENKMFA</sequence>
<dbReference type="PANTHER" id="PTHR31980:SF1">
    <property type="entry name" value="PROTEIN FAM220A"/>
    <property type="match status" value="1"/>
</dbReference>
<dbReference type="PROSITE" id="PS50297">
    <property type="entry name" value="ANK_REP_REGION"/>
    <property type="match status" value="2"/>
</dbReference>
<reference evidence="3" key="1">
    <citation type="submission" date="2022-12" db="EMBL/GenBank/DDBJ databases">
        <authorList>
            <person name="Alioto T."/>
            <person name="Alioto T."/>
            <person name="Gomez Garrido J."/>
        </authorList>
    </citation>
    <scope>NUCLEOTIDE SEQUENCE</scope>
</reference>
<dbReference type="InterPro" id="IPR036770">
    <property type="entry name" value="Ankyrin_rpt-contain_sf"/>
</dbReference>
<dbReference type="SMART" id="SM00248">
    <property type="entry name" value="ANK"/>
    <property type="match status" value="4"/>
</dbReference>
<dbReference type="InterPro" id="IPR040355">
    <property type="entry name" value="FAM220A"/>
</dbReference>
<dbReference type="SUPFAM" id="SSF48403">
    <property type="entry name" value="Ankyrin repeat"/>
    <property type="match status" value="1"/>
</dbReference>
<keyword evidence="4" id="KW-1185">Reference proteome</keyword>